<proteinExistence type="predicted"/>
<sequence length="41" mass="4885">MTNIEVVKSQRGKRGYLSSTIYRHAMINMRFESFTIEHTNH</sequence>
<comment type="caution">
    <text evidence="1">The sequence shown here is derived from an EMBL/GenBank/DDBJ whole genome shotgun (WGS) entry which is preliminary data.</text>
</comment>
<accession>A0ABU0JVL2</accession>
<gene>
    <name evidence="1" type="ORF">QOZ93_002223</name>
</gene>
<protein>
    <submittedName>
        <fullName evidence="1">Uncharacterized protein</fullName>
    </submittedName>
</protein>
<dbReference type="EMBL" id="JAUSWN010000020">
    <property type="protein sequence ID" value="MDQ0480475.1"/>
    <property type="molecule type" value="Genomic_DNA"/>
</dbReference>
<dbReference type="Proteomes" id="UP001224418">
    <property type="component" value="Unassembled WGS sequence"/>
</dbReference>
<dbReference type="RefSeq" id="WP_307356473.1">
    <property type="nucleotide sequence ID" value="NZ_BAAACJ010000035.1"/>
</dbReference>
<name>A0ABU0JVL2_HATLI</name>
<evidence type="ECO:0000313" key="1">
    <source>
        <dbReference type="EMBL" id="MDQ0480475.1"/>
    </source>
</evidence>
<reference evidence="1 2" key="1">
    <citation type="submission" date="2023-07" db="EMBL/GenBank/DDBJ databases">
        <title>Genomic Encyclopedia of Type Strains, Phase IV (KMG-IV): sequencing the most valuable type-strain genomes for metagenomic binning, comparative biology and taxonomic classification.</title>
        <authorList>
            <person name="Goeker M."/>
        </authorList>
    </citation>
    <scope>NUCLEOTIDE SEQUENCE [LARGE SCALE GENOMIC DNA]</scope>
    <source>
        <strain evidence="1 2">DSM 1400</strain>
    </source>
</reference>
<keyword evidence="2" id="KW-1185">Reference proteome</keyword>
<organism evidence="1 2">
    <name type="scientific">Hathewaya limosa</name>
    <name type="common">Clostridium limosum</name>
    <dbReference type="NCBI Taxonomy" id="1536"/>
    <lineage>
        <taxon>Bacteria</taxon>
        <taxon>Bacillati</taxon>
        <taxon>Bacillota</taxon>
        <taxon>Clostridia</taxon>
        <taxon>Eubacteriales</taxon>
        <taxon>Clostridiaceae</taxon>
        <taxon>Hathewaya</taxon>
    </lineage>
</organism>
<evidence type="ECO:0000313" key="2">
    <source>
        <dbReference type="Proteomes" id="UP001224418"/>
    </source>
</evidence>